<accession>A0ABT0MMN7</accession>
<evidence type="ECO:0000313" key="3">
    <source>
        <dbReference type="Proteomes" id="UP001431217"/>
    </source>
</evidence>
<keyword evidence="1" id="KW-0812">Transmembrane</keyword>
<keyword evidence="1" id="KW-0472">Membrane</keyword>
<feature type="transmembrane region" description="Helical" evidence="1">
    <location>
        <begin position="39"/>
        <end position="61"/>
    </location>
</feature>
<keyword evidence="1" id="KW-1133">Transmembrane helix</keyword>
<dbReference type="Proteomes" id="UP001431217">
    <property type="component" value="Unassembled WGS sequence"/>
</dbReference>
<comment type="caution">
    <text evidence="2">The sequence shown here is derived from an EMBL/GenBank/DDBJ whole genome shotgun (WGS) entry which is preliminary data.</text>
</comment>
<gene>
    <name evidence="2" type="ORF">M2650_12765</name>
</gene>
<evidence type="ECO:0000313" key="2">
    <source>
        <dbReference type="EMBL" id="MCL1635494.1"/>
    </source>
</evidence>
<evidence type="ECO:0008006" key="4">
    <source>
        <dbReference type="Google" id="ProtNLM"/>
    </source>
</evidence>
<evidence type="ECO:0000256" key="1">
    <source>
        <dbReference type="SAM" id="Phobius"/>
    </source>
</evidence>
<dbReference type="RefSeq" id="WP_249475102.1">
    <property type="nucleotide sequence ID" value="NZ_JAMBEP010000003.1"/>
</dbReference>
<name>A0ABT0MMN7_9GAMM</name>
<organism evidence="2 3">
    <name type="scientific">Luteimonas galliterrae</name>
    <dbReference type="NCBI Taxonomy" id="2940486"/>
    <lineage>
        <taxon>Bacteria</taxon>
        <taxon>Pseudomonadati</taxon>
        <taxon>Pseudomonadota</taxon>
        <taxon>Gammaproteobacteria</taxon>
        <taxon>Lysobacterales</taxon>
        <taxon>Lysobacteraceae</taxon>
        <taxon>Luteimonas</taxon>
    </lineage>
</organism>
<feature type="transmembrane region" description="Helical" evidence="1">
    <location>
        <begin position="12"/>
        <end position="33"/>
    </location>
</feature>
<protein>
    <recommendedName>
        <fullName evidence="4">PH domain-containing protein</fullName>
    </recommendedName>
</protein>
<dbReference type="EMBL" id="JAMBEP010000003">
    <property type="protein sequence ID" value="MCL1635494.1"/>
    <property type="molecule type" value="Genomic_DNA"/>
</dbReference>
<reference evidence="2 3" key="1">
    <citation type="submission" date="2022-05" db="EMBL/GenBank/DDBJ databases">
        <title>Luteimonas sp. SX5, whole genome shotgun sequencing project.</title>
        <authorList>
            <person name="Zhao G."/>
            <person name="Shen L."/>
        </authorList>
    </citation>
    <scope>NUCLEOTIDE SEQUENCE [LARGE SCALE GENOMIC DNA]</scope>
    <source>
        <strain evidence="2 3">SX5</strain>
    </source>
</reference>
<dbReference type="PROSITE" id="PS51257">
    <property type="entry name" value="PROKAR_LIPOPROTEIN"/>
    <property type="match status" value="1"/>
</dbReference>
<sequence length="149" mass="16751">MHRTYVVGLRSYLAIGAAGCVFFTGCSIGAFVAKQYWPISVFAFFAVMSLYVLLSAGKYVLSDTHIAHQNMFGHFRMRWQDVRKVEFGTQGSIVLHGGEKRLVVAPPAYWSGSNKAEAFELLRSKLDKPDIKSYPSNLADYKIHKNVRV</sequence>
<keyword evidence="3" id="KW-1185">Reference proteome</keyword>
<proteinExistence type="predicted"/>